<dbReference type="Gene3D" id="1.20.1260.10">
    <property type="match status" value="1"/>
</dbReference>
<proteinExistence type="predicted"/>
<evidence type="ECO:0000313" key="1">
    <source>
        <dbReference type="EMBL" id="MFC5987326.1"/>
    </source>
</evidence>
<accession>A0ABW1IQK8</accession>
<dbReference type="InterPro" id="IPR021617">
    <property type="entry name" value="DUF3231"/>
</dbReference>
<gene>
    <name evidence="1" type="ORF">ACFPXP_13015</name>
</gene>
<dbReference type="Proteomes" id="UP001596250">
    <property type="component" value="Unassembled WGS sequence"/>
</dbReference>
<organism evidence="1 2">
    <name type="scientific">Marinicrinis lubricantis</name>
    <dbReference type="NCBI Taxonomy" id="2086470"/>
    <lineage>
        <taxon>Bacteria</taxon>
        <taxon>Bacillati</taxon>
        <taxon>Bacillota</taxon>
        <taxon>Bacilli</taxon>
        <taxon>Bacillales</taxon>
        <taxon>Paenibacillaceae</taxon>
    </lineage>
</organism>
<name>A0ABW1IQK8_9BACL</name>
<evidence type="ECO:0000313" key="2">
    <source>
        <dbReference type="Proteomes" id="UP001596250"/>
    </source>
</evidence>
<keyword evidence="2" id="KW-1185">Reference proteome</keyword>
<dbReference type="EMBL" id="JBHSQV010000159">
    <property type="protein sequence ID" value="MFC5987326.1"/>
    <property type="molecule type" value="Genomic_DNA"/>
</dbReference>
<dbReference type="RefSeq" id="WP_379894684.1">
    <property type="nucleotide sequence ID" value="NZ_CBCSCT010000045.1"/>
</dbReference>
<dbReference type="InterPro" id="IPR012347">
    <property type="entry name" value="Ferritin-like"/>
</dbReference>
<reference evidence="2" key="1">
    <citation type="journal article" date="2019" name="Int. J. Syst. Evol. Microbiol.">
        <title>The Global Catalogue of Microorganisms (GCM) 10K type strain sequencing project: providing services to taxonomists for standard genome sequencing and annotation.</title>
        <authorList>
            <consortium name="The Broad Institute Genomics Platform"/>
            <consortium name="The Broad Institute Genome Sequencing Center for Infectious Disease"/>
            <person name="Wu L."/>
            <person name="Ma J."/>
        </authorList>
    </citation>
    <scope>NUCLEOTIDE SEQUENCE [LARGE SCALE GENOMIC DNA]</scope>
    <source>
        <strain evidence="2">CCM 8749</strain>
    </source>
</reference>
<dbReference type="Pfam" id="PF11553">
    <property type="entry name" value="DUF3231"/>
    <property type="match status" value="1"/>
</dbReference>
<comment type="caution">
    <text evidence="1">The sequence shown here is derived from an EMBL/GenBank/DDBJ whole genome shotgun (WGS) entry which is preliminary data.</text>
</comment>
<sequence>MNGFFGEVRPLHGLEIAHLTGNIHNDITSKALIIGFSQGARLEKVRKFLERGKHINQKHIDSFSDKLNKDNLPSPSLIDHLVTASTVPPYSDKLMVFHKVDMFSMKVREYANGASLNGRRDVGALFAKCQMDVALYVEDGANIMIEQGWMERPPEAVDRDKL</sequence>
<protein>
    <submittedName>
        <fullName evidence="1">DUF3231 family protein</fullName>
    </submittedName>
</protein>